<organism evidence="1 2">
    <name type="scientific">Pseudorhizobium banfieldiae</name>
    <dbReference type="NCBI Taxonomy" id="1125847"/>
    <lineage>
        <taxon>Bacteria</taxon>
        <taxon>Pseudomonadati</taxon>
        <taxon>Pseudomonadota</taxon>
        <taxon>Alphaproteobacteria</taxon>
        <taxon>Hyphomicrobiales</taxon>
        <taxon>Rhizobiaceae</taxon>
        <taxon>Rhizobium/Agrobacterium group</taxon>
        <taxon>Pseudorhizobium</taxon>
    </lineage>
</organism>
<dbReference type="AlphaFoldDB" id="L0NFW3"/>
<dbReference type="Proteomes" id="UP000010792">
    <property type="component" value="Chromosome"/>
</dbReference>
<sequence length="194" mass="21470">MGIAMKIKSYGHFTPYQGDVAAYAFFRNEHGHDWYDLQRGKVAGIGKLVELGPKGAFVKSPHAVWLVVDPEGRVINVEVDPSRIVPRDKTVLGIDGASPGDFSAGMIFQGGQILPAPPAPPAPYYINKETPWMRMTDEEAEAVDVAYNAASVRFRQSYNSAVSLRPDTALWDEWRTILVGVLGEPRTDQLLERE</sequence>
<dbReference type="KEGG" id="rht:NT26_1448"/>
<protein>
    <submittedName>
        <fullName evidence="1">Uncharacterized protein</fullName>
    </submittedName>
</protein>
<evidence type="ECO:0000313" key="1">
    <source>
        <dbReference type="EMBL" id="CCF19172.1"/>
    </source>
</evidence>
<name>L0NFW3_9HYPH</name>
<dbReference type="EMBL" id="FO082820">
    <property type="protein sequence ID" value="CCF19172.1"/>
    <property type="molecule type" value="Genomic_DNA"/>
</dbReference>
<reference evidence="1 2" key="1">
    <citation type="journal article" date="2013" name="Genome Biol. Evol.">
        <title>Life in an arsenic-containing gold mine: genome and physiology of the autotrophic arsenite-oxidizing bacterium rhizobium sp. NT-26.</title>
        <authorList>
            <person name="Andres J."/>
            <person name="Arsene-Ploetze F."/>
            <person name="Barbe V."/>
            <person name="Brochier-Armanet C."/>
            <person name="Cleiss-Arnold J."/>
            <person name="Coppee J.Y."/>
            <person name="Dillies M.A."/>
            <person name="Geist"/>
            <person name="L"/>
            <person name="Joublin A."/>
            <person name="Koechler S."/>
            <person name="Lassalle F."/>
            <person name="Marchal M."/>
            <person name="Medigue C."/>
            <person name="Muller D."/>
            <person name="Nesme X."/>
            <person name="Plewniak F."/>
            <person name="Proux C."/>
            <person name="Ramirez-Bahena M.H."/>
            <person name="Schenowitz C."/>
            <person name="Sismeiro O."/>
            <person name="Vallenet D."/>
            <person name="Santini J.M."/>
            <person name="Bertin P.N."/>
        </authorList>
    </citation>
    <scope>NUCLEOTIDE SEQUENCE [LARGE SCALE GENOMIC DNA]</scope>
    <source>
        <strain evidence="1 2">NT-26</strain>
    </source>
</reference>
<keyword evidence="2" id="KW-1185">Reference proteome</keyword>
<gene>
    <name evidence="1" type="ORF">NT26_1448</name>
</gene>
<dbReference type="STRING" id="1125847.NT26_1448"/>
<evidence type="ECO:0000313" key="2">
    <source>
        <dbReference type="Proteomes" id="UP000010792"/>
    </source>
</evidence>
<accession>L0NFW3</accession>
<proteinExistence type="predicted"/>